<comment type="caution">
    <text evidence="1">The sequence shown here is derived from an EMBL/GenBank/DDBJ whole genome shotgun (WGS) entry which is preliminary data.</text>
</comment>
<evidence type="ECO:0000313" key="2">
    <source>
        <dbReference type="Proteomes" id="UP000003042"/>
    </source>
</evidence>
<reference evidence="1 2" key="1">
    <citation type="submission" date="2008-02" db="EMBL/GenBank/DDBJ databases">
        <title>Annotation of Escherichia albertii TW07627.</title>
        <authorList>
            <person name="Sutton G."/>
            <person name="Whittam T.S."/>
            <person name="Sebastian Y."/>
        </authorList>
    </citation>
    <scope>NUCLEOTIDE SEQUENCE [LARGE SCALE GENOMIC DNA]</scope>
    <source>
        <strain evidence="1 2">TW07627</strain>
    </source>
</reference>
<organism evidence="1 2">
    <name type="scientific">Escherichia albertii (strain TW07627)</name>
    <dbReference type="NCBI Taxonomy" id="502347"/>
    <lineage>
        <taxon>Bacteria</taxon>
        <taxon>Pseudomonadati</taxon>
        <taxon>Pseudomonadota</taxon>
        <taxon>Gammaproteobacteria</taxon>
        <taxon>Enterobacterales</taxon>
        <taxon>Enterobacteriaceae</taxon>
        <taxon>Escherichia</taxon>
    </lineage>
</organism>
<dbReference type="AntiFam" id="ANF00065">
    <property type="entry name" value="Translation of REP sequence"/>
</dbReference>
<sequence>MNALSGLQNLANSKYCEKHVGLISAAHQAILRLPSVSIYL</sequence>
<dbReference type="AlphaFoldDB" id="A0ABC9NUV5"/>
<gene>
    <name evidence="1" type="ORF">ESCAB7627_1030</name>
</gene>
<name>A0ABC9NUV5_ESCAT</name>
<proteinExistence type="predicted"/>
<dbReference type="Proteomes" id="UP000003042">
    <property type="component" value="Unassembled WGS sequence"/>
</dbReference>
<evidence type="ECO:0000313" key="1">
    <source>
        <dbReference type="EMBL" id="EDS93957.1"/>
    </source>
</evidence>
<accession>A0ABC9NUV5</accession>
<protein>
    <submittedName>
        <fullName evidence="1">Enterochelin synthetase, component D</fullName>
    </submittedName>
</protein>
<dbReference type="EMBL" id="ABKX01000001">
    <property type="protein sequence ID" value="EDS93957.1"/>
    <property type="molecule type" value="Genomic_DNA"/>
</dbReference>